<dbReference type="PROSITE" id="PS50103">
    <property type="entry name" value="ZF_C3H1"/>
    <property type="match status" value="1"/>
</dbReference>
<keyword evidence="3 4" id="KW-0862">Zinc</keyword>
<proteinExistence type="predicted"/>
<feature type="compositionally biased region" description="Low complexity" evidence="5">
    <location>
        <begin position="90"/>
        <end position="104"/>
    </location>
</feature>
<feature type="region of interest" description="Disordered" evidence="5">
    <location>
        <begin position="77"/>
        <end position="115"/>
    </location>
</feature>
<dbReference type="EMBL" id="KN824312">
    <property type="protein sequence ID" value="KIM25720.1"/>
    <property type="molecule type" value="Genomic_DNA"/>
</dbReference>
<sequence length="338" mass="37689">MFFMTFTPKRLLLATTGSWDAQNAILATEKLEIYRIITAWVHLPASLALHPPYLQAIPHFRRPTRQIRDCLPDSDYEGSNGSGEMNFAQSRGSLSRSVSESGGVTRPGSRASNVDCATVSQQWSNSQNIGSYKEVVVRVLDEVRALSERCNSLPAKRHGQPKQSQIRPEKPWKKSLLSRLSPASPSSRQGLLSASNPNLHGRPSAPSQRRSPLLHPVRLGGGRINHRPHNPKSQRPSSPVPVIEKWRNQLVQECTKPGSVVIGRKLRVASMVTSVNSHGTAELRSAPRNSNQKAPICKDFWRTGSCRYGERCYYAHPVPVPVDVYRHALGDNRYWPNT</sequence>
<gene>
    <name evidence="7" type="ORF">M408DRAFT_10335</name>
</gene>
<name>A0A0C3AMB3_SERVB</name>
<dbReference type="SMART" id="SM00356">
    <property type="entry name" value="ZnF_C3H1"/>
    <property type="match status" value="1"/>
</dbReference>
<reference evidence="8" key="2">
    <citation type="submission" date="2015-01" db="EMBL/GenBank/DDBJ databases">
        <title>Evolutionary Origins and Diversification of the Mycorrhizal Mutualists.</title>
        <authorList>
            <consortium name="DOE Joint Genome Institute"/>
            <consortium name="Mycorrhizal Genomics Consortium"/>
            <person name="Kohler A."/>
            <person name="Kuo A."/>
            <person name="Nagy L.G."/>
            <person name="Floudas D."/>
            <person name="Copeland A."/>
            <person name="Barry K.W."/>
            <person name="Cichocki N."/>
            <person name="Veneault-Fourrey C."/>
            <person name="LaButti K."/>
            <person name="Lindquist E.A."/>
            <person name="Lipzen A."/>
            <person name="Lundell T."/>
            <person name="Morin E."/>
            <person name="Murat C."/>
            <person name="Riley R."/>
            <person name="Ohm R."/>
            <person name="Sun H."/>
            <person name="Tunlid A."/>
            <person name="Henrissat B."/>
            <person name="Grigoriev I.V."/>
            <person name="Hibbett D.S."/>
            <person name="Martin F."/>
        </authorList>
    </citation>
    <scope>NUCLEOTIDE SEQUENCE [LARGE SCALE GENOMIC DNA]</scope>
    <source>
        <strain evidence="8">MAFF 305830</strain>
    </source>
</reference>
<dbReference type="GO" id="GO:0008270">
    <property type="term" value="F:zinc ion binding"/>
    <property type="evidence" value="ECO:0007669"/>
    <property type="project" value="UniProtKB-KW"/>
</dbReference>
<dbReference type="InterPro" id="IPR000571">
    <property type="entry name" value="Znf_CCCH"/>
</dbReference>
<evidence type="ECO:0000313" key="7">
    <source>
        <dbReference type="EMBL" id="KIM25720.1"/>
    </source>
</evidence>
<keyword evidence="1 4" id="KW-0479">Metal-binding</keyword>
<organism evidence="7 8">
    <name type="scientific">Serendipita vermifera MAFF 305830</name>
    <dbReference type="NCBI Taxonomy" id="933852"/>
    <lineage>
        <taxon>Eukaryota</taxon>
        <taxon>Fungi</taxon>
        <taxon>Dikarya</taxon>
        <taxon>Basidiomycota</taxon>
        <taxon>Agaricomycotina</taxon>
        <taxon>Agaricomycetes</taxon>
        <taxon>Sebacinales</taxon>
        <taxon>Serendipitaceae</taxon>
        <taxon>Serendipita</taxon>
    </lineage>
</organism>
<accession>A0A0C3AMB3</accession>
<evidence type="ECO:0000256" key="3">
    <source>
        <dbReference type="ARBA" id="ARBA00022833"/>
    </source>
</evidence>
<reference evidence="7 8" key="1">
    <citation type="submission" date="2014-04" db="EMBL/GenBank/DDBJ databases">
        <authorList>
            <consortium name="DOE Joint Genome Institute"/>
            <person name="Kuo A."/>
            <person name="Zuccaro A."/>
            <person name="Kohler A."/>
            <person name="Nagy L.G."/>
            <person name="Floudas D."/>
            <person name="Copeland A."/>
            <person name="Barry K.W."/>
            <person name="Cichocki N."/>
            <person name="Veneault-Fourrey C."/>
            <person name="LaButti K."/>
            <person name="Lindquist E.A."/>
            <person name="Lipzen A."/>
            <person name="Lundell T."/>
            <person name="Morin E."/>
            <person name="Murat C."/>
            <person name="Sun H."/>
            <person name="Tunlid A."/>
            <person name="Henrissat B."/>
            <person name="Grigoriev I.V."/>
            <person name="Hibbett D.S."/>
            <person name="Martin F."/>
            <person name="Nordberg H.P."/>
            <person name="Cantor M.N."/>
            <person name="Hua S.X."/>
        </authorList>
    </citation>
    <scope>NUCLEOTIDE SEQUENCE [LARGE SCALE GENOMIC DNA]</scope>
    <source>
        <strain evidence="7 8">MAFF 305830</strain>
    </source>
</reference>
<evidence type="ECO:0000256" key="4">
    <source>
        <dbReference type="PROSITE-ProRule" id="PRU00723"/>
    </source>
</evidence>
<evidence type="ECO:0000313" key="8">
    <source>
        <dbReference type="Proteomes" id="UP000054097"/>
    </source>
</evidence>
<dbReference type="Proteomes" id="UP000054097">
    <property type="component" value="Unassembled WGS sequence"/>
</dbReference>
<protein>
    <recommendedName>
        <fullName evidence="6">C3H1-type domain-containing protein</fullName>
    </recommendedName>
</protein>
<keyword evidence="2 4" id="KW-0863">Zinc-finger</keyword>
<dbReference type="HOGENOM" id="CLU_821745_0_0_1"/>
<feature type="compositionally biased region" description="Polar residues" evidence="5">
    <location>
        <begin position="189"/>
        <end position="198"/>
    </location>
</feature>
<dbReference type="SUPFAM" id="SSF90229">
    <property type="entry name" value="CCCH zinc finger"/>
    <property type="match status" value="1"/>
</dbReference>
<evidence type="ECO:0000256" key="1">
    <source>
        <dbReference type="ARBA" id="ARBA00022723"/>
    </source>
</evidence>
<evidence type="ECO:0000256" key="2">
    <source>
        <dbReference type="ARBA" id="ARBA00022771"/>
    </source>
</evidence>
<dbReference type="AlphaFoldDB" id="A0A0C3AMB3"/>
<keyword evidence="8" id="KW-1185">Reference proteome</keyword>
<feature type="domain" description="C3H1-type" evidence="6">
    <location>
        <begin position="291"/>
        <end position="319"/>
    </location>
</feature>
<feature type="zinc finger region" description="C3H1-type" evidence="4">
    <location>
        <begin position="291"/>
        <end position="319"/>
    </location>
</feature>
<dbReference type="Pfam" id="PF00642">
    <property type="entry name" value="zf-CCCH"/>
    <property type="match status" value="1"/>
</dbReference>
<dbReference type="OrthoDB" id="10256702at2759"/>
<feature type="compositionally biased region" description="Low complexity" evidence="5">
    <location>
        <begin position="175"/>
        <end position="188"/>
    </location>
</feature>
<dbReference type="InterPro" id="IPR036855">
    <property type="entry name" value="Znf_CCCH_sf"/>
</dbReference>
<evidence type="ECO:0000256" key="5">
    <source>
        <dbReference type="SAM" id="MobiDB-lite"/>
    </source>
</evidence>
<evidence type="ECO:0000259" key="6">
    <source>
        <dbReference type="PROSITE" id="PS50103"/>
    </source>
</evidence>
<feature type="region of interest" description="Disordered" evidence="5">
    <location>
        <begin position="151"/>
        <end position="241"/>
    </location>
</feature>
<dbReference type="Gene3D" id="4.10.1000.10">
    <property type="entry name" value="Zinc finger, CCCH-type"/>
    <property type="match status" value="1"/>
</dbReference>
<feature type="compositionally biased region" description="Polar residues" evidence="5">
    <location>
        <begin position="77"/>
        <end position="89"/>
    </location>
</feature>